<dbReference type="Proteomes" id="UP000239001">
    <property type="component" value="Unassembled WGS sequence"/>
</dbReference>
<proteinExistence type="predicted"/>
<feature type="transmembrane region" description="Helical" evidence="1">
    <location>
        <begin position="6"/>
        <end position="24"/>
    </location>
</feature>
<comment type="caution">
    <text evidence="2">The sequence shown here is derived from an EMBL/GenBank/DDBJ whole genome shotgun (WGS) entry which is preliminary data.</text>
</comment>
<evidence type="ECO:0000313" key="3">
    <source>
        <dbReference type="Proteomes" id="UP000239001"/>
    </source>
</evidence>
<protein>
    <submittedName>
        <fullName evidence="2">Uncharacterized protein</fullName>
    </submittedName>
</protein>
<dbReference type="EMBL" id="PXOH01000023">
    <property type="protein sequence ID" value="PSF35030.1"/>
    <property type="molecule type" value="Genomic_DNA"/>
</dbReference>
<dbReference type="AlphaFoldDB" id="A0A2T1LUE2"/>
<gene>
    <name evidence="2" type="ORF">C7H19_17970</name>
</gene>
<name>A0A2T1LUE2_9CHRO</name>
<keyword evidence="1" id="KW-0812">Transmembrane</keyword>
<accession>A0A2T1LUE2</accession>
<dbReference type="OrthoDB" id="486403at2"/>
<reference evidence="2 3" key="1">
    <citation type="submission" date="2018-03" db="EMBL/GenBank/DDBJ databases">
        <title>The ancient ancestry and fast evolution of plastids.</title>
        <authorList>
            <person name="Moore K.R."/>
            <person name="Magnabosco C."/>
            <person name="Momper L."/>
            <person name="Gold D.A."/>
            <person name="Bosak T."/>
            <person name="Fournier G.P."/>
        </authorList>
    </citation>
    <scope>NUCLEOTIDE SEQUENCE [LARGE SCALE GENOMIC DNA]</scope>
    <source>
        <strain evidence="2 3">CCALA 016</strain>
    </source>
</reference>
<evidence type="ECO:0000313" key="2">
    <source>
        <dbReference type="EMBL" id="PSF35030.1"/>
    </source>
</evidence>
<reference evidence="2 3" key="2">
    <citation type="submission" date="2018-03" db="EMBL/GenBank/DDBJ databases">
        <authorList>
            <person name="Keele B.F."/>
        </authorList>
    </citation>
    <scope>NUCLEOTIDE SEQUENCE [LARGE SCALE GENOMIC DNA]</scope>
    <source>
        <strain evidence="2 3">CCALA 016</strain>
    </source>
</reference>
<evidence type="ECO:0000256" key="1">
    <source>
        <dbReference type="SAM" id="Phobius"/>
    </source>
</evidence>
<sequence>MALLLNLFILLLIFISLILIIQFIQEINKQKRKSIKTYPPKFNRSNINRSKVNQLRNQLLKMVGGNQQTMKRLIKHLRSKHPGEQETWYFEKAIYDLERDRKYH</sequence>
<keyword evidence="1" id="KW-0472">Membrane</keyword>
<keyword evidence="3" id="KW-1185">Reference proteome</keyword>
<keyword evidence="1" id="KW-1133">Transmembrane helix</keyword>
<organism evidence="2 3">
    <name type="scientific">Aphanothece hegewaldii CCALA 016</name>
    <dbReference type="NCBI Taxonomy" id="2107694"/>
    <lineage>
        <taxon>Bacteria</taxon>
        <taxon>Bacillati</taxon>
        <taxon>Cyanobacteriota</taxon>
        <taxon>Cyanophyceae</taxon>
        <taxon>Oscillatoriophycideae</taxon>
        <taxon>Chroococcales</taxon>
        <taxon>Aphanothecaceae</taxon>
        <taxon>Aphanothece</taxon>
    </lineage>
</organism>